<comment type="caution">
    <text evidence="2">The sequence shown here is derived from an EMBL/GenBank/DDBJ whole genome shotgun (WGS) entry which is preliminary data.</text>
</comment>
<dbReference type="InterPro" id="IPR052155">
    <property type="entry name" value="Biofilm_reg_signaling"/>
</dbReference>
<dbReference type="Proteomes" id="UP000095042">
    <property type="component" value="Unassembled WGS sequence"/>
</dbReference>
<accession>A0A1E3WDR3</accession>
<dbReference type="PROSITE" id="PS50887">
    <property type="entry name" value="GGDEF"/>
    <property type="match status" value="1"/>
</dbReference>
<proteinExistence type="predicted"/>
<dbReference type="SUPFAM" id="SSF55073">
    <property type="entry name" value="Nucleotide cyclase"/>
    <property type="match status" value="1"/>
</dbReference>
<dbReference type="Gene3D" id="3.30.70.270">
    <property type="match status" value="1"/>
</dbReference>
<dbReference type="InterPro" id="IPR043128">
    <property type="entry name" value="Rev_trsase/Diguanyl_cyclase"/>
</dbReference>
<protein>
    <recommendedName>
        <fullName evidence="1">GGDEF domain-containing protein</fullName>
    </recommendedName>
</protein>
<dbReference type="NCBIfam" id="TIGR00254">
    <property type="entry name" value="GGDEF"/>
    <property type="match status" value="1"/>
</dbReference>
<name>A0A1E3WDR3_9HYPH</name>
<sequence>MAEFEAFDLLPAQIAVLDREGGIAFTNHAWDQTAEGRLPDRRWNYLEECAAAADRGCAEARAIGTGLGLVLARELDRFVATYNCPFDDRHHWFQISARPGRATDDEIGAIVMHTDVTALQYDHLTGLANRALFEAQSEFVLDVARRAGSSVGIALIDLDGFKGINDEFGHAVGDEVLVRLAQRLLSATSDKDLVARVGGDEFAIVTCAGATEVGLAGLLRNVENAFKEPFVVKGAHRYLSASVGAALFPADGKTHEDLLKTADSRMYGMKRATGGRHEKWLA</sequence>
<organism evidence="2 3">
    <name type="scientific">Methyloceanibacter marginalis</name>
    <dbReference type="NCBI Taxonomy" id="1774971"/>
    <lineage>
        <taxon>Bacteria</taxon>
        <taxon>Pseudomonadati</taxon>
        <taxon>Pseudomonadota</taxon>
        <taxon>Alphaproteobacteria</taxon>
        <taxon>Hyphomicrobiales</taxon>
        <taxon>Hyphomicrobiaceae</taxon>
        <taxon>Methyloceanibacter</taxon>
    </lineage>
</organism>
<evidence type="ECO:0000313" key="3">
    <source>
        <dbReference type="Proteomes" id="UP000095042"/>
    </source>
</evidence>
<dbReference type="SMART" id="SM00267">
    <property type="entry name" value="GGDEF"/>
    <property type="match status" value="1"/>
</dbReference>
<gene>
    <name evidence="2" type="ORF">AUC71_06730</name>
</gene>
<dbReference type="PANTHER" id="PTHR44757">
    <property type="entry name" value="DIGUANYLATE CYCLASE DGCP"/>
    <property type="match status" value="1"/>
</dbReference>
<dbReference type="InterPro" id="IPR029787">
    <property type="entry name" value="Nucleotide_cyclase"/>
</dbReference>
<dbReference type="AlphaFoldDB" id="A0A1E3WDR3"/>
<dbReference type="InterPro" id="IPR013656">
    <property type="entry name" value="PAS_4"/>
</dbReference>
<dbReference type="Pfam" id="PF08448">
    <property type="entry name" value="PAS_4"/>
    <property type="match status" value="1"/>
</dbReference>
<evidence type="ECO:0000259" key="1">
    <source>
        <dbReference type="PROSITE" id="PS50887"/>
    </source>
</evidence>
<evidence type="ECO:0000313" key="2">
    <source>
        <dbReference type="EMBL" id="ODS03953.1"/>
    </source>
</evidence>
<feature type="domain" description="GGDEF" evidence="1">
    <location>
        <begin position="149"/>
        <end position="282"/>
    </location>
</feature>
<dbReference type="RefSeq" id="WP_069622836.1">
    <property type="nucleotide sequence ID" value="NZ_LPWD01000030.1"/>
</dbReference>
<dbReference type="Gene3D" id="3.30.450.20">
    <property type="entry name" value="PAS domain"/>
    <property type="match status" value="1"/>
</dbReference>
<dbReference type="InterPro" id="IPR000160">
    <property type="entry name" value="GGDEF_dom"/>
</dbReference>
<dbReference type="EMBL" id="LPWD01000030">
    <property type="protein sequence ID" value="ODS03953.1"/>
    <property type="molecule type" value="Genomic_DNA"/>
</dbReference>
<dbReference type="PANTHER" id="PTHR44757:SF2">
    <property type="entry name" value="BIOFILM ARCHITECTURE MAINTENANCE PROTEIN MBAA"/>
    <property type="match status" value="1"/>
</dbReference>
<keyword evidence="3" id="KW-1185">Reference proteome</keyword>
<reference evidence="2 3" key="1">
    <citation type="journal article" date="2016" name="Environ. Microbiol.">
        <title>New Methyloceanibacter diversity from North Sea sediments includes methanotroph containing solely the soluble methane monooxygenase.</title>
        <authorList>
            <person name="Vekeman B."/>
            <person name="Kerckhof F.M."/>
            <person name="Cremers G."/>
            <person name="de Vos P."/>
            <person name="Vandamme P."/>
            <person name="Boon N."/>
            <person name="Op den Camp H.J."/>
            <person name="Heylen K."/>
        </authorList>
    </citation>
    <scope>NUCLEOTIDE SEQUENCE [LARGE SCALE GENOMIC DNA]</scope>
    <source>
        <strain evidence="2 3">R-67177</strain>
    </source>
</reference>
<dbReference type="Pfam" id="PF00990">
    <property type="entry name" value="GGDEF"/>
    <property type="match status" value="1"/>
</dbReference>
<dbReference type="OrthoDB" id="9812260at2"/>
<dbReference type="CDD" id="cd01949">
    <property type="entry name" value="GGDEF"/>
    <property type="match status" value="1"/>
</dbReference>